<dbReference type="InterPro" id="IPR050951">
    <property type="entry name" value="Retrovirus_Pol_polyprotein"/>
</dbReference>
<evidence type="ECO:0000259" key="1">
    <source>
        <dbReference type="PROSITE" id="PS50994"/>
    </source>
</evidence>
<dbReference type="SUPFAM" id="SSF53098">
    <property type="entry name" value="Ribonuclease H-like"/>
    <property type="match status" value="1"/>
</dbReference>
<protein>
    <recommendedName>
        <fullName evidence="1">Integrase catalytic domain-containing protein</fullName>
    </recommendedName>
</protein>
<dbReference type="EMBL" id="CAJPWZ010000527">
    <property type="protein sequence ID" value="CAG2195695.1"/>
    <property type="molecule type" value="Genomic_DNA"/>
</dbReference>
<keyword evidence="3" id="KW-1185">Reference proteome</keyword>
<dbReference type="OrthoDB" id="6157986at2759"/>
<organism evidence="2 3">
    <name type="scientific">Mytilus edulis</name>
    <name type="common">Blue mussel</name>
    <dbReference type="NCBI Taxonomy" id="6550"/>
    <lineage>
        <taxon>Eukaryota</taxon>
        <taxon>Metazoa</taxon>
        <taxon>Spiralia</taxon>
        <taxon>Lophotrochozoa</taxon>
        <taxon>Mollusca</taxon>
        <taxon>Bivalvia</taxon>
        <taxon>Autobranchia</taxon>
        <taxon>Pteriomorphia</taxon>
        <taxon>Mytilida</taxon>
        <taxon>Mytiloidea</taxon>
        <taxon>Mytilidae</taxon>
        <taxon>Mytilinae</taxon>
        <taxon>Mytilus</taxon>
    </lineage>
</organism>
<dbReference type="GO" id="GO:0015074">
    <property type="term" value="P:DNA integration"/>
    <property type="evidence" value="ECO:0007669"/>
    <property type="project" value="InterPro"/>
</dbReference>
<accession>A0A8S3QK74</accession>
<dbReference type="Gene3D" id="3.30.420.10">
    <property type="entry name" value="Ribonuclease H-like superfamily/Ribonuclease H"/>
    <property type="match status" value="1"/>
</dbReference>
<proteinExistence type="predicted"/>
<reference evidence="2" key="1">
    <citation type="submission" date="2021-03" db="EMBL/GenBank/DDBJ databases">
        <authorList>
            <person name="Bekaert M."/>
        </authorList>
    </citation>
    <scope>NUCLEOTIDE SEQUENCE</scope>
</reference>
<evidence type="ECO:0000313" key="3">
    <source>
        <dbReference type="Proteomes" id="UP000683360"/>
    </source>
</evidence>
<dbReference type="Proteomes" id="UP000683360">
    <property type="component" value="Unassembled WGS sequence"/>
</dbReference>
<dbReference type="InterPro" id="IPR001584">
    <property type="entry name" value="Integrase_cat-core"/>
</dbReference>
<sequence>MNRNTLYNPVLPDVTTFLKTTTSSRSNNYLNQEEKSILINVIQNDKNIYGALMKIDNFRNGVISELCLEIDSSISTMGNRKLLFQISTYICDTLKIKHITTSPYHPQANGMVEKFYQTLKGMINKTISDHSLDWDQHIEKCLFNYRTSYHHSTKFTPFYVMYLRQAVLPNETLDNYVENVGDEAVENSDENIISNLEVVRQEVGEKLKQNVDKAQKRQKEAYDRRHNVDTKSYEIGQYVQLKIRRDSSIYEYR</sequence>
<dbReference type="GO" id="GO:0003676">
    <property type="term" value="F:nucleic acid binding"/>
    <property type="evidence" value="ECO:0007669"/>
    <property type="project" value="InterPro"/>
</dbReference>
<gene>
    <name evidence="2" type="ORF">MEDL_10629</name>
</gene>
<feature type="domain" description="Integrase catalytic" evidence="1">
    <location>
        <begin position="68"/>
        <end position="165"/>
    </location>
</feature>
<dbReference type="InterPro" id="IPR036397">
    <property type="entry name" value="RNaseH_sf"/>
</dbReference>
<dbReference type="AlphaFoldDB" id="A0A8S3QK74"/>
<dbReference type="PANTHER" id="PTHR37984:SF5">
    <property type="entry name" value="PROTEIN NYNRIN-LIKE"/>
    <property type="match status" value="1"/>
</dbReference>
<evidence type="ECO:0000313" key="2">
    <source>
        <dbReference type="EMBL" id="CAG2195695.1"/>
    </source>
</evidence>
<dbReference type="PROSITE" id="PS50994">
    <property type="entry name" value="INTEGRASE"/>
    <property type="match status" value="1"/>
</dbReference>
<name>A0A8S3QK74_MYTED</name>
<dbReference type="InterPro" id="IPR012337">
    <property type="entry name" value="RNaseH-like_sf"/>
</dbReference>
<comment type="caution">
    <text evidence="2">The sequence shown here is derived from an EMBL/GenBank/DDBJ whole genome shotgun (WGS) entry which is preliminary data.</text>
</comment>
<dbReference type="PANTHER" id="PTHR37984">
    <property type="entry name" value="PROTEIN CBG26694"/>
    <property type="match status" value="1"/>
</dbReference>